<dbReference type="EMBL" id="LFWA01000003">
    <property type="protein sequence ID" value="KTW31999.1"/>
    <property type="molecule type" value="Genomic_DNA"/>
</dbReference>
<gene>
    <name evidence="2" type="ORF">T551_00681</name>
</gene>
<keyword evidence="3" id="KW-1185">Reference proteome</keyword>
<feature type="compositionally biased region" description="Basic residues" evidence="1">
    <location>
        <begin position="9"/>
        <end position="21"/>
    </location>
</feature>
<accession>A0A0W4ZUD2</accession>
<dbReference type="Proteomes" id="UP000053447">
    <property type="component" value="Unassembled WGS sequence"/>
</dbReference>
<organism evidence="2 3">
    <name type="scientific">Pneumocystis jirovecii (strain RU7)</name>
    <name type="common">Human pneumocystis pneumonia agent</name>
    <dbReference type="NCBI Taxonomy" id="1408657"/>
    <lineage>
        <taxon>Eukaryota</taxon>
        <taxon>Fungi</taxon>
        <taxon>Dikarya</taxon>
        <taxon>Ascomycota</taxon>
        <taxon>Taphrinomycotina</taxon>
        <taxon>Pneumocystomycetes</taxon>
        <taxon>Pneumocystaceae</taxon>
        <taxon>Pneumocystis</taxon>
    </lineage>
</organism>
<feature type="region of interest" description="Disordered" evidence="1">
    <location>
        <begin position="1"/>
        <end position="30"/>
    </location>
</feature>
<dbReference type="GeneID" id="28939200"/>
<name>A0A0W4ZUD2_PNEJ7</name>
<evidence type="ECO:0000313" key="2">
    <source>
        <dbReference type="EMBL" id="KTW31999.1"/>
    </source>
</evidence>
<protein>
    <submittedName>
        <fullName evidence="2">Uncharacterized protein</fullName>
    </submittedName>
</protein>
<dbReference type="OrthoDB" id="5384174at2759"/>
<evidence type="ECO:0000256" key="1">
    <source>
        <dbReference type="SAM" id="MobiDB-lite"/>
    </source>
</evidence>
<sequence>MASATNVSHIKKKQHKKRRSIRQTVQPAKPVRTTKEIKLIHTKNMLKDDCKSADISKPPLHMLQDSHSQKLLEMLNNHFHDLQHTTHERCKKELFSLAEEAIQTLSNPPADPIFQQMQHELENAQLDCTFIMDQEKTLQEAQQRLSTCLETYIKEAKKIQTEIRALLLSTGPFELTDDIWTDAEALLEQVNMITDKYLHKMKDTMQLCSTWILMGQ</sequence>
<reference evidence="3" key="1">
    <citation type="journal article" date="2016" name="Nat. Commun.">
        <title>Genome analysis of three Pneumocystis species reveals adaptation mechanisms to life exclusively in mammalian hosts.</title>
        <authorList>
            <person name="Ma L."/>
            <person name="Chen Z."/>
            <person name="Huang D.W."/>
            <person name="Kutty G."/>
            <person name="Ishihara M."/>
            <person name="Wang H."/>
            <person name="Abouelleil A."/>
            <person name="Bishop L."/>
            <person name="Davey E."/>
            <person name="Deng R."/>
            <person name="Deng X."/>
            <person name="Fan L."/>
            <person name="Fantoni G."/>
            <person name="Fitzgerald M."/>
            <person name="Gogineni E."/>
            <person name="Goldberg J.M."/>
            <person name="Handley G."/>
            <person name="Hu X."/>
            <person name="Huber C."/>
            <person name="Jiao X."/>
            <person name="Jones K."/>
            <person name="Levin J.Z."/>
            <person name="Liu Y."/>
            <person name="Macdonald P."/>
            <person name="Melnikov A."/>
            <person name="Raley C."/>
            <person name="Sassi M."/>
            <person name="Sherman B.T."/>
            <person name="Song X."/>
            <person name="Sykes S."/>
            <person name="Tran B."/>
            <person name="Walsh L."/>
            <person name="Xia Y."/>
            <person name="Yang J."/>
            <person name="Young S."/>
            <person name="Zeng Q."/>
            <person name="Zheng X."/>
            <person name="Stephens R."/>
            <person name="Nusbaum C."/>
            <person name="Birren B.W."/>
            <person name="Azadi P."/>
            <person name="Lempicki R.A."/>
            <person name="Cuomo C.A."/>
            <person name="Kovacs J.A."/>
        </authorList>
    </citation>
    <scope>NUCLEOTIDE SEQUENCE [LARGE SCALE GENOMIC DNA]</scope>
    <source>
        <strain evidence="3">RU7</strain>
    </source>
</reference>
<dbReference type="AlphaFoldDB" id="A0A0W4ZUD2"/>
<dbReference type="VEuPathDB" id="FungiDB:T551_00681"/>
<comment type="caution">
    <text evidence="2">The sequence shown here is derived from an EMBL/GenBank/DDBJ whole genome shotgun (WGS) entry which is preliminary data.</text>
</comment>
<evidence type="ECO:0000313" key="3">
    <source>
        <dbReference type="Proteomes" id="UP000053447"/>
    </source>
</evidence>
<dbReference type="RefSeq" id="XP_018230691.1">
    <property type="nucleotide sequence ID" value="XM_018372945.1"/>
</dbReference>
<proteinExistence type="predicted"/>